<reference evidence="18 19" key="1">
    <citation type="submission" date="2018-06" db="EMBL/GenBank/DDBJ databases">
        <title>The draft genome sequences of strains SCU63 and S1.</title>
        <authorList>
            <person name="Gan L."/>
        </authorList>
    </citation>
    <scope>NUCLEOTIDE SEQUENCE [LARGE SCALE GENOMIC DNA]</scope>
    <source>
        <strain evidence="18 19">SCU63</strain>
    </source>
</reference>
<accession>A0A365L5U5</accession>
<sequence>MSIKAEEISGLIKAQIENYQSEMKVDDVGTVITVGDGIARAHGLDNVMAGELVEFSTGVLGMAQNLEANNVGIIILGPFADIKEGDEVRRTGRIMEVPVGHELIGRVVNPIGQPVDGLGPINTTKTRPIESPAQGVMARKSVHEPLQTGIKAIDALVPIGRGQRELIIGDRQTGKTAVAIDTILNQADQDMICIYVAIGQKESTVRNVVETFRKNGALDYTIVVTASASQPAPLLFLAPYAGITMAEEFMFEGKHVLIVYDDLTKQASAYRELSLLLRRPPGREAYPGDVFYLHSRLLERAAKLNESLGAGSITALPFVETQAGDIAAYIPTNVISITDGQIFLQSDLFFSGVRPAINAGLSVSRVGGSAQIKAMKKVAGTLRLDLAAFRELESFSQFGSDLDAATAAKLERGKRTVEVLKQDLNNPIKVEKQVVIFYALTKGFLDDIAINDISRFEAELTSWLDTNHTEVLETIRTTKGLPSDEAFGAAINDFKRTFAKSE</sequence>
<evidence type="ECO:0000256" key="8">
    <source>
        <dbReference type="ARBA" id="ARBA00022840"/>
    </source>
</evidence>
<dbReference type="SUPFAM" id="SSF52540">
    <property type="entry name" value="P-loop containing nucleoside triphosphate hydrolases"/>
    <property type="match status" value="1"/>
</dbReference>
<dbReference type="RefSeq" id="WP_112221204.1">
    <property type="nucleotide sequence ID" value="NZ_CP047673.1"/>
</dbReference>
<comment type="similarity">
    <text evidence="3 14">Belongs to the ATPase alpha/beta chains family.</text>
</comment>
<dbReference type="Pfam" id="PF00006">
    <property type="entry name" value="ATP-synt_ab"/>
    <property type="match status" value="1"/>
</dbReference>
<dbReference type="Pfam" id="PF00306">
    <property type="entry name" value="ATP-synt_ab_C"/>
    <property type="match status" value="1"/>
</dbReference>
<comment type="catalytic activity">
    <reaction evidence="14">
        <text>ATP + H2O + 4 H(+)(in) = ADP + phosphate + 5 H(+)(out)</text>
        <dbReference type="Rhea" id="RHEA:57720"/>
        <dbReference type="ChEBI" id="CHEBI:15377"/>
        <dbReference type="ChEBI" id="CHEBI:15378"/>
        <dbReference type="ChEBI" id="CHEBI:30616"/>
        <dbReference type="ChEBI" id="CHEBI:43474"/>
        <dbReference type="ChEBI" id="CHEBI:456216"/>
        <dbReference type="EC" id="7.1.2.2"/>
    </reaction>
</comment>
<dbReference type="GO" id="GO:0016787">
    <property type="term" value="F:hydrolase activity"/>
    <property type="evidence" value="ECO:0007669"/>
    <property type="project" value="UniProtKB-KW"/>
</dbReference>
<feature type="domain" description="ATP synthase alpha subunit C-terminal" evidence="16">
    <location>
        <begin position="371"/>
        <end position="484"/>
    </location>
</feature>
<keyword evidence="13 14" id="KW-0066">ATP synthesis</keyword>
<evidence type="ECO:0000256" key="12">
    <source>
        <dbReference type="ARBA" id="ARBA00023196"/>
    </source>
</evidence>
<evidence type="ECO:0000256" key="13">
    <source>
        <dbReference type="ARBA" id="ARBA00023310"/>
    </source>
</evidence>
<evidence type="ECO:0000256" key="4">
    <source>
        <dbReference type="ARBA" id="ARBA00022448"/>
    </source>
</evidence>
<dbReference type="PANTHER" id="PTHR48082:SF2">
    <property type="entry name" value="ATP SYNTHASE SUBUNIT ALPHA, MITOCHONDRIAL"/>
    <property type="match status" value="1"/>
</dbReference>
<evidence type="ECO:0000256" key="6">
    <source>
        <dbReference type="ARBA" id="ARBA00022741"/>
    </source>
</evidence>
<dbReference type="InterPro" id="IPR023366">
    <property type="entry name" value="ATP_synth_asu-like_sf"/>
</dbReference>
<dbReference type="FunFam" id="1.20.150.20:FF:000001">
    <property type="entry name" value="ATP synthase subunit alpha"/>
    <property type="match status" value="1"/>
</dbReference>
<keyword evidence="9 14" id="KW-1278">Translocase</keyword>
<feature type="domain" description="ATPase F1/V1/A1 complex alpha/beta subunit nucleotide-binding" evidence="15">
    <location>
        <begin position="149"/>
        <end position="364"/>
    </location>
</feature>
<evidence type="ECO:0000313" key="18">
    <source>
        <dbReference type="EMBL" id="RAZ80773.1"/>
    </source>
</evidence>
<keyword evidence="11 14" id="KW-0472">Membrane</keyword>
<dbReference type="GO" id="GO:0005886">
    <property type="term" value="C:plasma membrane"/>
    <property type="evidence" value="ECO:0007669"/>
    <property type="project" value="UniProtKB-SubCell"/>
</dbReference>
<keyword evidence="12 14" id="KW-0139">CF(1)</keyword>
<evidence type="ECO:0000256" key="9">
    <source>
        <dbReference type="ARBA" id="ARBA00022967"/>
    </source>
</evidence>
<gene>
    <name evidence="14" type="primary">atpA</name>
    <name evidence="18" type="ORF">DP120_00345</name>
</gene>
<feature type="binding site" evidence="14">
    <location>
        <begin position="169"/>
        <end position="176"/>
    </location>
    <ligand>
        <name>ATP</name>
        <dbReference type="ChEBI" id="CHEBI:30616"/>
    </ligand>
</feature>
<dbReference type="HAMAP" id="MF_01346">
    <property type="entry name" value="ATP_synth_alpha_bact"/>
    <property type="match status" value="1"/>
</dbReference>
<dbReference type="FunFam" id="2.40.30.20:FF:000001">
    <property type="entry name" value="ATP synthase subunit alpha"/>
    <property type="match status" value="1"/>
</dbReference>
<dbReference type="EC" id="7.1.2.2" evidence="14"/>
<keyword evidence="18" id="KW-0378">Hydrolase</keyword>
<evidence type="ECO:0000256" key="7">
    <source>
        <dbReference type="ARBA" id="ARBA00022781"/>
    </source>
</evidence>
<dbReference type="Gene3D" id="2.40.30.20">
    <property type="match status" value="1"/>
</dbReference>
<name>A0A365L5U5_9BACL</name>
<dbReference type="InterPro" id="IPR036121">
    <property type="entry name" value="ATPase_F1/V1/A1_a/bsu_N_sf"/>
</dbReference>
<dbReference type="InterPro" id="IPR033732">
    <property type="entry name" value="ATP_synth_F1_a_nt-bd_dom"/>
</dbReference>
<dbReference type="PIRSF" id="PIRSF039088">
    <property type="entry name" value="F_ATPase_subunit_alpha"/>
    <property type="match status" value="1"/>
</dbReference>
<keyword evidence="7 14" id="KW-0375">Hydrogen ion transport</keyword>
<feature type="domain" description="ATPase F1/V1/A1 complex alpha/beta subunit N-terminal" evidence="17">
    <location>
        <begin position="27"/>
        <end position="92"/>
    </location>
</feature>
<evidence type="ECO:0000256" key="11">
    <source>
        <dbReference type="ARBA" id="ARBA00023136"/>
    </source>
</evidence>
<dbReference type="AlphaFoldDB" id="A0A365L5U5"/>
<evidence type="ECO:0000256" key="1">
    <source>
        <dbReference type="ARBA" id="ARBA00003784"/>
    </source>
</evidence>
<evidence type="ECO:0000256" key="14">
    <source>
        <dbReference type="HAMAP-Rule" id="MF_01346"/>
    </source>
</evidence>
<dbReference type="Pfam" id="PF02874">
    <property type="entry name" value="ATP-synt_ab_N"/>
    <property type="match status" value="1"/>
</dbReference>
<dbReference type="FunFam" id="3.40.50.300:FF:000002">
    <property type="entry name" value="ATP synthase subunit alpha"/>
    <property type="match status" value="1"/>
</dbReference>
<protein>
    <recommendedName>
        <fullName evidence="14">ATP synthase subunit alpha</fullName>
        <ecNumber evidence="14">7.1.2.2</ecNumber>
    </recommendedName>
    <alternativeName>
        <fullName evidence="14">ATP synthase F1 sector subunit alpha</fullName>
    </alternativeName>
    <alternativeName>
        <fullName evidence="14">F-ATPase subunit alpha</fullName>
    </alternativeName>
</protein>
<dbReference type="CDD" id="cd01132">
    <property type="entry name" value="F1-ATPase_alpha_CD"/>
    <property type="match status" value="1"/>
</dbReference>
<dbReference type="InterPro" id="IPR020003">
    <property type="entry name" value="ATPase_a/bsu_AS"/>
</dbReference>
<dbReference type="CDD" id="cd18116">
    <property type="entry name" value="ATP-synt_F1_alpha_N"/>
    <property type="match status" value="1"/>
</dbReference>
<dbReference type="Gene3D" id="1.20.150.20">
    <property type="entry name" value="ATP synthase alpha/beta chain, C-terminal domain"/>
    <property type="match status" value="1"/>
</dbReference>
<dbReference type="CDD" id="cd18113">
    <property type="entry name" value="ATP-synt_F1_alpha_C"/>
    <property type="match status" value="1"/>
</dbReference>
<dbReference type="SUPFAM" id="SSF50615">
    <property type="entry name" value="N-terminal domain of alpha and beta subunits of F1 ATP synthase"/>
    <property type="match status" value="1"/>
</dbReference>
<dbReference type="InterPro" id="IPR027417">
    <property type="entry name" value="P-loop_NTPase"/>
</dbReference>
<feature type="site" description="Required for activity" evidence="14">
    <location>
        <position position="362"/>
    </location>
</feature>
<evidence type="ECO:0000259" key="15">
    <source>
        <dbReference type="Pfam" id="PF00006"/>
    </source>
</evidence>
<keyword evidence="4 14" id="KW-0813">Transport</keyword>
<comment type="caution">
    <text evidence="18">The sequence shown here is derived from an EMBL/GenBank/DDBJ whole genome shotgun (WGS) entry which is preliminary data.</text>
</comment>
<evidence type="ECO:0000256" key="5">
    <source>
        <dbReference type="ARBA" id="ARBA00022475"/>
    </source>
</evidence>
<evidence type="ECO:0000313" key="19">
    <source>
        <dbReference type="Proteomes" id="UP000251002"/>
    </source>
</evidence>
<dbReference type="Gene3D" id="3.40.50.300">
    <property type="entry name" value="P-loop containing nucleotide triphosphate hydrolases"/>
    <property type="match status" value="1"/>
</dbReference>
<evidence type="ECO:0000256" key="2">
    <source>
        <dbReference type="ARBA" id="ARBA00004170"/>
    </source>
</evidence>
<dbReference type="GO" id="GO:0046933">
    <property type="term" value="F:proton-transporting ATP synthase activity, rotational mechanism"/>
    <property type="evidence" value="ECO:0007669"/>
    <property type="project" value="UniProtKB-UniRule"/>
</dbReference>
<dbReference type="NCBIfam" id="TIGR00962">
    <property type="entry name" value="atpA"/>
    <property type="match status" value="1"/>
</dbReference>
<evidence type="ECO:0000259" key="16">
    <source>
        <dbReference type="Pfam" id="PF00306"/>
    </source>
</evidence>
<dbReference type="InterPro" id="IPR000194">
    <property type="entry name" value="ATPase_F1/V1/A1_a/bsu_nucl-bd"/>
</dbReference>
<dbReference type="InterPro" id="IPR000793">
    <property type="entry name" value="ATP_synth_asu_C"/>
</dbReference>
<keyword evidence="19" id="KW-1185">Reference proteome</keyword>
<proteinExistence type="inferred from homology"/>
<comment type="subcellular location">
    <subcellularLocation>
        <location evidence="14">Cell membrane</location>
        <topology evidence="14">Peripheral membrane protein</topology>
    </subcellularLocation>
    <subcellularLocation>
        <location evidence="2">Membrane</location>
        <topology evidence="2">Peripheral membrane protein</topology>
    </subcellularLocation>
</comment>
<dbReference type="Proteomes" id="UP000251002">
    <property type="component" value="Unassembled WGS sequence"/>
</dbReference>
<comment type="function">
    <text evidence="1 14">Produces ATP from ADP in the presence of a proton gradient across the membrane. The alpha chain is a regulatory subunit.</text>
</comment>
<dbReference type="EMBL" id="QLZR01000001">
    <property type="protein sequence ID" value="RAZ80773.1"/>
    <property type="molecule type" value="Genomic_DNA"/>
</dbReference>
<dbReference type="PANTHER" id="PTHR48082">
    <property type="entry name" value="ATP SYNTHASE SUBUNIT ALPHA, MITOCHONDRIAL"/>
    <property type="match status" value="1"/>
</dbReference>
<keyword evidence="8 14" id="KW-0067">ATP-binding</keyword>
<dbReference type="SUPFAM" id="SSF47917">
    <property type="entry name" value="C-terminal domain of alpha and beta subunits of F1 ATP synthase"/>
    <property type="match status" value="1"/>
</dbReference>
<evidence type="ECO:0000259" key="17">
    <source>
        <dbReference type="Pfam" id="PF02874"/>
    </source>
</evidence>
<evidence type="ECO:0000256" key="10">
    <source>
        <dbReference type="ARBA" id="ARBA00023065"/>
    </source>
</evidence>
<dbReference type="GO" id="GO:0045259">
    <property type="term" value="C:proton-transporting ATP synthase complex"/>
    <property type="evidence" value="ECO:0007669"/>
    <property type="project" value="UniProtKB-KW"/>
</dbReference>
<dbReference type="NCBIfam" id="NF009884">
    <property type="entry name" value="PRK13343.1"/>
    <property type="match status" value="1"/>
</dbReference>
<dbReference type="GO" id="GO:0005524">
    <property type="term" value="F:ATP binding"/>
    <property type="evidence" value="ECO:0007669"/>
    <property type="project" value="UniProtKB-UniRule"/>
</dbReference>
<keyword evidence="10 14" id="KW-0406">Ion transport</keyword>
<dbReference type="GO" id="GO:0043531">
    <property type="term" value="F:ADP binding"/>
    <property type="evidence" value="ECO:0007669"/>
    <property type="project" value="TreeGrafter"/>
</dbReference>
<keyword evidence="6 14" id="KW-0547">Nucleotide-binding</keyword>
<dbReference type="InterPro" id="IPR038376">
    <property type="entry name" value="ATP_synth_asu_C_sf"/>
</dbReference>
<evidence type="ECO:0000256" key="3">
    <source>
        <dbReference type="ARBA" id="ARBA00008936"/>
    </source>
</evidence>
<dbReference type="PROSITE" id="PS00152">
    <property type="entry name" value="ATPASE_ALPHA_BETA"/>
    <property type="match status" value="1"/>
</dbReference>
<dbReference type="InterPro" id="IPR005294">
    <property type="entry name" value="ATP_synth_F1_asu"/>
</dbReference>
<dbReference type="InterPro" id="IPR004100">
    <property type="entry name" value="ATPase_F1/V1/A1_a/bsu_N"/>
</dbReference>
<organism evidence="18 19">
    <name type="scientific">Planococcus halotolerans</name>
    <dbReference type="NCBI Taxonomy" id="2233542"/>
    <lineage>
        <taxon>Bacteria</taxon>
        <taxon>Bacillati</taxon>
        <taxon>Bacillota</taxon>
        <taxon>Bacilli</taxon>
        <taxon>Bacillales</taxon>
        <taxon>Caryophanaceae</taxon>
        <taxon>Planococcus</taxon>
    </lineage>
</organism>
<keyword evidence="5 14" id="KW-1003">Cell membrane</keyword>